<dbReference type="Proteomes" id="UP000178515">
    <property type="component" value="Unassembled WGS sequence"/>
</dbReference>
<sequence>MKLEELYQTFDACPLCVKEHNKLQHILGVGKTKNPNWMFVLINPTYRNISSAPNYKGPRFPFIGVKDFWNVLYRAQLISEDLIERINNKDWGDTTKEKVRSEFMKKSIYLTNLVKCSANHSDYPSRERIDEQLKLFKKELRIVNPKKIVSFGLLPFEELTGVKIKLKDYWKNTNLQSFSVTVSDKTYPIIPCYFPVGRGNPQKAVEILTKIFQK</sequence>
<dbReference type="Pfam" id="PF03167">
    <property type="entry name" value="UDG"/>
    <property type="match status" value="1"/>
</dbReference>
<dbReference type="InterPro" id="IPR036895">
    <property type="entry name" value="Uracil-DNA_glycosylase-like_sf"/>
</dbReference>
<dbReference type="EMBL" id="MHIX01000043">
    <property type="protein sequence ID" value="OGY58498.1"/>
    <property type="molecule type" value="Genomic_DNA"/>
</dbReference>
<accession>A0A1G1Z1I5</accession>
<name>A0A1G1Z1I5_9BACT</name>
<dbReference type="InterPro" id="IPR005122">
    <property type="entry name" value="Uracil-DNA_glycosylase-like"/>
</dbReference>
<dbReference type="SUPFAM" id="SSF52141">
    <property type="entry name" value="Uracil-DNA glycosylase-like"/>
    <property type="match status" value="1"/>
</dbReference>
<dbReference type="Gene3D" id="3.40.470.10">
    <property type="entry name" value="Uracil-DNA glycosylase-like domain"/>
    <property type="match status" value="1"/>
</dbReference>
<proteinExistence type="predicted"/>
<evidence type="ECO:0000313" key="3">
    <source>
        <dbReference type="Proteomes" id="UP000178515"/>
    </source>
</evidence>
<protein>
    <recommendedName>
        <fullName evidence="1">Uracil-DNA glycosylase-like domain-containing protein</fullName>
    </recommendedName>
</protein>
<feature type="domain" description="Uracil-DNA glycosylase-like" evidence="1">
    <location>
        <begin position="32"/>
        <end position="198"/>
    </location>
</feature>
<comment type="caution">
    <text evidence="2">The sequence shown here is derived from an EMBL/GenBank/DDBJ whole genome shotgun (WGS) entry which is preliminary data.</text>
</comment>
<evidence type="ECO:0000313" key="2">
    <source>
        <dbReference type="EMBL" id="OGY58498.1"/>
    </source>
</evidence>
<dbReference type="AlphaFoldDB" id="A0A1G1Z1I5"/>
<reference evidence="2 3" key="1">
    <citation type="journal article" date="2016" name="Nat. Commun.">
        <title>Thousands of microbial genomes shed light on interconnected biogeochemical processes in an aquifer system.</title>
        <authorList>
            <person name="Anantharaman K."/>
            <person name="Brown C.T."/>
            <person name="Hug L.A."/>
            <person name="Sharon I."/>
            <person name="Castelle C.J."/>
            <person name="Probst A.J."/>
            <person name="Thomas B.C."/>
            <person name="Singh A."/>
            <person name="Wilkins M.J."/>
            <person name="Karaoz U."/>
            <person name="Brodie E.L."/>
            <person name="Williams K.H."/>
            <person name="Hubbard S.S."/>
            <person name="Banfield J.F."/>
        </authorList>
    </citation>
    <scope>NUCLEOTIDE SEQUENCE [LARGE SCALE GENOMIC DNA]</scope>
</reference>
<organism evidence="2 3">
    <name type="scientific">Candidatus Colwellbacteria bacterium RIFCSPHIGHO2_12_FULL_44_17</name>
    <dbReference type="NCBI Taxonomy" id="1797689"/>
    <lineage>
        <taxon>Bacteria</taxon>
        <taxon>Candidatus Colwelliibacteriota</taxon>
    </lineage>
</organism>
<gene>
    <name evidence="2" type="ORF">A3F24_01865</name>
</gene>
<evidence type="ECO:0000259" key="1">
    <source>
        <dbReference type="Pfam" id="PF03167"/>
    </source>
</evidence>